<dbReference type="Proteomes" id="UP000161618">
    <property type="component" value="Segment"/>
</dbReference>
<reference evidence="1 2" key="4">
    <citation type="journal article" date="2016" name="MSphere">
        <title>Complete Genome Sequence of Elephant Endotheliotropic Herpesvirus 4, the First Example of a GC-Rich Branch Proboscivirus.</title>
        <authorList>
            <person name="Ling P.D."/>
            <person name="Long S.Y."/>
            <person name="Fuery A."/>
            <person name="Peng R.S."/>
            <person name="Heaggans S.Y."/>
            <person name="Qin X."/>
            <person name="Worley K.C."/>
            <person name="Dugan S."/>
            <person name="Hayward G.S."/>
        </authorList>
    </citation>
    <scope>NUCLEOTIDE SEQUENCE [LARGE SCALE GENOMIC DNA]</scope>
    <source>
        <strain evidence="1">North American NAP69</strain>
    </source>
</reference>
<keyword evidence="2" id="KW-1185">Reference proteome</keyword>
<evidence type="ECO:0000313" key="2">
    <source>
        <dbReference type="Proteomes" id="UP000161618"/>
    </source>
</evidence>
<evidence type="ECO:0000313" key="1">
    <source>
        <dbReference type="EMBL" id="ALM26038.1"/>
    </source>
</evidence>
<dbReference type="EMBL" id="KT832477">
    <property type="protein sequence ID" value="ALM26038.1"/>
    <property type="molecule type" value="Genomic_DNA"/>
</dbReference>
<proteinExistence type="predicted"/>
<dbReference type="RefSeq" id="YP_009179268.1">
    <property type="nucleotide sequence ID" value="NC_028379.1"/>
</dbReference>
<reference evidence="2" key="2">
    <citation type="journal article" date="2011" name="Vet. Microbiol.">
        <title>Detection and evaluation of novel herpesviruses in routine and pathological samples from Asian and African elephants: identification of two new probosciviruses (EEHV5 and EEHV6) and two new gammaherpesviruses (EGHV3B and EGHV5).</title>
        <authorList>
            <person name="Latimer E"/>
            <person name="Zong JC"/>
            <person name="Heaggans SY"/>
            <person name="Richman LK"/>
            <person name="Hayward GS."/>
        </authorList>
    </citation>
    <scope>NUCLEOTIDE SEQUENCE [LARGE SCALE GENOMIC DNA]</scope>
</reference>
<reference evidence="2" key="3">
    <citation type="journal article" date="2014" name="J. Virol.">
        <title>Comparative genome analysis of four elephant endotheliotropic herpesviruses, EEHV3, EEHV4, EEHV5, and EEHV6, from cases of hemorrhagic disease or viremia.</title>
        <authorList>
            <person name="Zong JC"/>
            <person name="Latimer EM"/>
            <person name="Long SY"/>
            <person name="Richman LK"/>
            <person name="Heaggans SY"/>
            <person name="Hayward GS."/>
        </authorList>
    </citation>
    <scope>NUCLEOTIDE SEQUENCE [LARGE SCALE GENOMIC DNA]</scope>
</reference>
<accession>A0A0S1TQK6</accession>
<organism evidence="1 2">
    <name type="scientific">Elephant endotheliotropic herpesvirus 4</name>
    <dbReference type="NCBI Taxonomy" id="548914"/>
    <lineage>
        <taxon>Viruses</taxon>
        <taxon>Duplodnaviria</taxon>
        <taxon>Heunggongvirae</taxon>
        <taxon>Peploviricota</taxon>
        <taxon>Herviviricetes</taxon>
        <taxon>Herpesvirales</taxon>
        <taxon>Orthoherpesviridae</taxon>
        <taxon>Betaherpesvirinae</taxon>
        <taxon>Proboscivirus</taxon>
    </lineage>
</organism>
<dbReference type="KEGG" id="vg:26196545"/>
<reference evidence="2" key="1">
    <citation type="journal article" date="2009" name="Vet. Pathol.">
        <title>Clinico-pathologic features of fatal disease attributed to new variants of endotheliotropic herpesviruses in two Asian elephants (Elephas maximus).</title>
        <authorList>
            <person name="Garner M.M."/>
            <person name="Helmick K."/>
            <person name="Ochsenreiter J."/>
            <person name="Richman L.K."/>
            <person name="Latimer E."/>
            <person name="Wise A.G."/>
            <person name="Maes R.K."/>
            <person name="Kiupel M."/>
            <person name="Nordhausen R.W."/>
            <person name="Zong J.C."/>
            <person name="Hayward G.S."/>
        </authorList>
    </citation>
    <scope>NUCLEOTIDE SEQUENCE [LARGE SCALE GENOMIC DNA]</scope>
</reference>
<name>A0A0S1TQK6_9BETA</name>
<reference evidence="1 2" key="5">
    <citation type="journal article" date="2016" name="MSphere">
        <title>Comparison of the Gene Coding Contents and Other Unusual Features of the GC-Rich and AT-Rich Branch Probosciviruses.</title>
        <authorList>
            <person name="Ling P.D."/>
            <person name="Long S.Y."/>
            <person name="Zong J.C."/>
            <person name="Heaggans S.Y."/>
            <person name="Qin X."/>
            <person name="Hayward G.S."/>
        </authorList>
    </citation>
    <scope>NUCLEOTIDE SEQUENCE [LARGE SCALE GENOMIC DNA]</scope>
    <source>
        <strain evidence="1">North American NAP69</strain>
    </source>
</reference>
<dbReference type="GeneID" id="26196545"/>
<sequence length="139" mass="15198">MTGSASDGATAAALTAPRHATTPACTGGCRVTPARTSSPVRPSLTVGYVTPYGFTLRRWTLGGHHHHYLLSGRSRRKQREPAGVAERRNSGLGGEVVVAAAEGYCHQIWRTRGRRRRRRSERYYAVMHHRPAPVCLPAA</sequence>
<gene>
    <name evidence="1" type="primary">E20B</name>
</gene>
<protein>
    <submittedName>
        <fullName evidence="1">Protein E20B</fullName>
    </submittedName>
</protein>